<dbReference type="AlphaFoldDB" id="A0A2V1CZW8"/>
<dbReference type="InterPro" id="IPR012258">
    <property type="entry name" value="Acyl-CoA_oxidase"/>
</dbReference>
<dbReference type="Gene3D" id="1.20.140.10">
    <property type="entry name" value="Butyryl-CoA Dehydrogenase, subunit A, domain 3"/>
    <property type="match status" value="1"/>
</dbReference>
<evidence type="ECO:0000313" key="2">
    <source>
        <dbReference type="Proteomes" id="UP000244855"/>
    </source>
</evidence>
<dbReference type="GO" id="GO:0033540">
    <property type="term" value="P:fatty acid beta-oxidation using acyl-CoA oxidase"/>
    <property type="evidence" value="ECO:0007669"/>
    <property type="project" value="TreeGrafter"/>
</dbReference>
<reference evidence="1 2" key="1">
    <citation type="journal article" date="2018" name="Sci. Rep.">
        <title>Comparative genomics provides insights into the lifestyle and reveals functional heterogeneity of dark septate endophytic fungi.</title>
        <authorList>
            <person name="Knapp D.G."/>
            <person name="Nemeth J.B."/>
            <person name="Barry K."/>
            <person name="Hainaut M."/>
            <person name="Henrissat B."/>
            <person name="Johnson J."/>
            <person name="Kuo A."/>
            <person name="Lim J.H.P."/>
            <person name="Lipzen A."/>
            <person name="Nolan M."/>
            <person name="Ohm R.A."/>
            <person name="Tamas L."/>
            <person name="Grigoriev I.V."/>
            <person name="Spatafora J.W."/>
            <person name="Nagy L.G."/>
            <person name="Kovacs G.M."/>
        </authorList>
    </citation>
    <scope>NUCLEOTIDE SEQUENCE [LARGE SCALE GENOMIC DNA]</scope>
    <source>
        <strain evidence="1 2">DSE2036</strain>
    </source>
</reference>
<dbReference type="GO" id="GO:0005777">
    <property type="term" value="C:peroxisome"/>
    <property type="evidence" value="ECO:0007669"/>
    <property type="project" value="InterPro"/>
</dbReference>
<dbReference type="InterPro" id="IPR046373">
    <property type="entry name" value="Acyl-CoA_Oxase/DH_mid-dom_sf"/>
</dbReference>
<dbReference type="EMBL" id="KZ805898">
    <property type="protein sequence ID" value="PVH91312.1"/>
    <property type="molecule type" value="Genomic_DNA"/>
</dbReference>
<dbReference type="GO" id="GO:0003997">
    <property type="term" value="F:acyl-CoA oxidase activity"/>
    <property type="evidence" value="ECO:0007669"/>
    <property type="project" value="InterPro"/>
</dbReference>
<dbReference type="OrthoDB" id="538336at2759"/>
<dbReference type="GO" id="GO:0071949">
    <property type="term" value="F:FAD binding"/>
    <property type="evidence" value="ECO:0007669"/>
    <property type="project" value="InterPro"/>
</dbReference>
<dbReference type="Gene3D" id="2.40.110.10">
    <property type="entry name" value="Butyryl-CoA Dehydrogenase, subunit A, domain 2"/>
    <property type="match status" value="1"/>
</dbReference>
<gene>
    <name evidence="1" type="ORF">DM02DRAFT_705413</name>
</gene>
<dbReference type="InterPro" id="IPR009100">
    <property type="entry name" value="AcylCoA_DH/oxidase_NM_dom_sf"/>
</dbReference>
<name>A0A2V1CZW8_9PLEO</name>
<dbReference type="GO" id="GO:0005504">
    <property type="term" value="F:fatty acid binding"/>
    <property type="evidence" value="ECO:0007669"/>
    <property type="project" value="TreeGrafter"/>
</dbReference>
<dbReference type="GO" id="GO:0055088">
    <property type="term" value="P:lipid homeostasis"/>
    <property type="evidence" value="ECO:0007669"/>
    <property type="project" value="TreeGrafter"/>
</dbReference>
<dbReference type="SUPFAM" id="SSF56645">
    <property type="entry name" value="Acyl-CoA dehydrogenase NM domain-like"/>
    <property type="match status" value="1"/>
</dbReference>
<protein>
    <submittedName>
        <fullName evidence="1">Uncharacterized protein</fullName>
    </submittedName>
</protein>
<proteinExistence type="predicted"/>
<sequence>MEPSCFIVPIPKQPRQCLRVLRIWVWRAQLSFSPGSWWLRDYGVRLFIVPLNDASGAMHHGVSCTLFPACPGAKAIDHSSTTFSHVPLPAEALLGHLCSSPQDERKDFLRAIHRVAVGTLFLSTSYATVLRVAGCIAGRYSAHRRVGAEPVPILPFSTQHGPIARIFAHAVVFDSYAIHSKNMFVENIGNPDIQNILGGVFKATILSYTQKALSDLVDRCGWQGLYAHNQISELWLAEKGNNIAEGDYVVLCI</sequence>
<dbReference type="STRING" id="97972.A0A2V1CZW8"/>
<dbReference type="PANTHER" id="PTHR10909">
    <property type="entry name" value="ELECTRON TRANSPORT OXIDOREDUCTASE"/>
    <property type="match status" value="1"/>
</dbReference>
<dbReference type="SUPFAM" id="SSF47203">
    <property type="entry name" value="Acyl-CoA dehydrogenase C-terminal domain-like"/>
    <property type="match status" value="1"/>
</dbReference>
<organism evidence="1 2">
    <name type="scientific">Periconia macrospinosa</name>
    <dbReference type="NCBI Taxonomy" id="97972"/>
    <lineage>
        <taxon>Eukaryota</taxon>
        <taxon>Fungi</taxon>
        <taxon>Dikarya</taxon>
        <taxon>Ascomycota</taxon>
        <taxon>Pezizomycotina</taxon>
        <taxon>Dothideomycetes</taxon>
        <taxon>Pleosporomycetidae</taxon>
        <taxon>Pleosporales</taxon>
        <taxon>Massarineae</taxon>
        <taxon>Periconiaceae</taxon>
        <taxon>Periconia</taxon>
    </lineage>
</organism>
<evidence type="ECO:0000313" key="1">
    <source>
        <dbReference type="EMBL" id="PVH91312.1"/>
    </source>
</evidence>
<accession>A0A2V1CZW8</accession>
<keyword evidence="2" id="KW-1185">Reference proteome</keyword>
<dbReference type="InterPro" id="IPR036250">
    <property type="entry name" value="AcylCo_DH-like_C"/>
</dbReference>
<dbReference type="PANTHER" id="PTHR10909:SF382">
    <property type="entry name" value="ACYL-COENZYME A OXIDASE"/>
    <property type="match status" value="1"/>
</dbReference>
<dbReference type="Proteomes" id="UP000244855">
    <property type="component" value="Unassembled WGS sequence"/>
</dbReference>